<dbReference type="Pfam" id="PF10431">
    <property type="entry name" value="ClpB_D2-small"/>
    <property type="match status" value="1"/>
</dbReference>
<dbReference type="STRING" id="1801732.A2814_02735"/>
<reference evidence="5 6" key="1">
    <citation type="journal article" date="2016" name="Nat. Commun.">
        <title>Thousands of microbial genomes shed light on interconnected biogeochemical processes in an aquifer system.</title>
        <authorList>
            <person name="Anantharaman K."/>
            <person name="Brown C.T."/>
            <person name="Hug L.A."/>
            <person name="Sharon I."/>
            <person name="Castelle C.J."/>
            <person name="Probst A.J."/>
            <person name="Thomas B.C."/>
            <person name="Singh A."/>
            <person name="Wilkins M.J."/>
            <person name="Karaoz U."/>
            <person name="Brodie E.L."/>
            <person name="Williams K.H."/>
            <person name="Hubbard S.S."/>
            <person name="Banfield J.F."/>
        </authorList>
    </citation>
    <scope>NUCLEOTIDE SEQUENCE [LARGE SCALE GENOMIC DNA]</scope>
</reference>
<evidence type="ECO:0000256" key="1">
    <source>
        <dbReference type="ARBA" id="ARBA00022741"/>
    </source>
</evidence>
<proteinExistence type="predicted"/>
<protein>
    <recommendedName>
        <fullName evidence="4">AAA+ ATPase domain-containing protein</fullName>
    </recommendedName>
</protein>
<evidence type="ECO:0000256" key="3">
    <source>
        <dbReference type="ARBA" id="ARBA00023186"/>
    </source>
</evidence>
<dbReference type="Proteomes" id="UP000177869">
    <property type="component" value="Unassembled WGS sequence"/>
</dbReference>
<dbReference type="Gene3D" id="3.40.50.300">
    <property type="entry name" value="P-loop containing nucleotide triphosphate hydrolases"/>
    <property type="match status" value="2"/>
</dbReference>
<evidence type="ECO:0000313" key="6">
    <source>
        <dbReference type="Proteomes" id="UP000177869"/>
    </source>
</evidence>
<dbReference type="EMBL" id="MFTI01000016">
    <property type="protein sequence ID" value="OGI60224.1"/>
    <property type="molecule type" value="Genomic_DNA"/>
</dbReference>
<dbReference type="InterPro" id="IPR019489">
    <property type="entry name" value="Clp_ATPase_C"/>
</dbReference>
<dbReference type="PRINTS" id="PR00300">
    <property type="entry name" value="CLPPROTEASEA"/>
</dbReference>
<dbReference type="InterPro" id="IPR003959">
    <property type="entry name" value="ATPase_AAA_core"/>
</dbReference>
<dbReference type="GO" id="GO:0005737">
    <property type="term" value="C:cytoplasm"/>
    <property type="evidence" value="ECO:0007669"/>
    <property type="project" value="TreeGrafter"/>
</dbReference>
<dbReference type="InterPro" id="IPR001270">
    <property type="entry name" value="ClpA/B"/>
</dbReference>
<organism evidence="5 6">
    <name type="scientific">Candidatus Nomurabacteria bacterium RIFCSPHIGHO2_01_FULL_38_19</name>
    <dbReference type="NCBI Taxonomy" id="1801732"/>
    <lineage>
        <taxon>Bacteria</taxon>
        <taxon>Candidatus Nomuraibacteriota</taxon>
    </lineage>
</organism>
<keyword evidence="1" id="KW-0547">Nucleotide-binding</keyword>
<evidence type="ECO:0000256" key="2">
    <source>
        <dbReference type="ARBA" id="ARBA00022840"/>
    </source>
</evidence>
<evidence type="ECO:0000259" key="4">
    <source>
        <dbReference type="SMART" id="SM00382"/>
    </source>
</evidence>
<accession>A0A1F6US74</accession>
<sequence>MKTFKRTEYHDLREEIALGKLPKFVGRIDEMDRLTRIANRSINNNVIMVGLSGTGKTSLVYGWVEKMIKQDRYKHLGFVQLGNEHLFRFDSGSEEGIYFKNVMNELPSCVLFIDNFGRSVYGNPSLLQNIARLYYDVLKNPEVKVILTIEPKEYNFIEREYPAFIKVFETVRLKKQNNFEQIQILESKLAQLNKDHKIVVSSIVMQDIIAYVEKFPSLGQLPQAAISLMDEGIVLAKSINKKSLTDEIISNIISSKIGIPKMQLSGNEIEILKNLNQTLNSKIINQTKPVNKIIQTLQRAKLGVRNPSKPLGSFLILGPSGVGKTETAKLISEIMFGRQESFMRFDMSEFGQDHTVQKLIGAPAGYSGYEAGGALTNALQKEPHCLILLDEIEKAHPKIFDIFLQVLDDGRLTSGQNETVDACNSIIMATSNIGVSVILEAFNKGEDIMDTKFIQEKMLPELAKIFRMEFINRFDSILVFNPLTLPNLIDIARLEIKKVEKRLTKHNVSFDINAKELEEKIKPLLDERFGARPVKRFIEETCESLLVNTLLNK</sequence>
<dbReference type="PANTHER" id="PTHR11638">
    <property type="entry name" value="ATP-DEPENDENT CLP PROTEASE"/>
    <property type="match status" value="1"/>
</dbReference>
<dbReference type="GO" id="GO:0005524">
    <property type="term" value="F:ATP binding"/>
    <property type="evidence" value="ECO:0007669"/>
    <property type="project" value="UniProtKB-KW"/>
</dbReference>
<dbReference type="GO" id="GO:0016887">
    <property type="term" value="F:ATP hydrolysis activity"/>
    <property type="evidence" value="ECO:0007669"/>
    <property type="project" value="InterPro"/>
</dbReference>
<dbReference type="SMART" id="SM00382">
    <property type="entry name" value="AAA"/>
    <property type="match status" value="2"/>
</dbReference>
<evidence type="ECO:0000313" key="5">
    <source>
        <dbReference type="EMBL" id="OGI60224.1"/>
    </source>
</evidence>
<feature type="domain" description="AAA+ ATPase" evidence="4">
    <location>
        <begin position="310"/>
        <end position="484"/>
    </location>
</feature>
<dbReference type="CDD" id="cd19499">
    <property type="entry name" value="RecA-like_ClpB_Hsp104-like"/>
    <property type="match status" value="1"/>
</dbReference>
<dbReference type="SUPFAM" id="SSF52540">
    <property type="entry name" value="P-loop containing nucleoside triphosphate hydrolases"/>
    <property type="match status" value="2"/>
</dbReference>
<dbReference type="InterPro" id="IPR003593">
    <property type="entry name" value="AAA+_ATPase"/>
</dbReference>
<feature type="domain" description="AAA+ ATPase" evidence="4">
    <location>
        <begin position="42"/>
        <end position="263"/>
    </location>
</feature>
<keyword evidence="2" id="KW-0067">ATP-binding</keyword>
<dbReference type="Pfam" id="PF07724">
    <property type="entry name" value="AAA_2"/>
    <property type="match status" value="1"/>
</dbReference>
<comment type="caution">
    <text evidence="5">The sequence shown here is derived from an EMBL/GenBank/DDBJ whole genome shotgun (WGS) entry which is preliminary data.</text>
</comment>
<dbReference type="Gene3D" id="1.10.8.60">
    <property type="match status" value="1"/>
</dbReference>
<dbReference type="AlphaFoldDB" id="A0A1F6US74"/>
<keyword evidence="3" id="KW-0143">Chaperone</keyword>
<dbReference type="PANTHER" id="PTHR11638:SF18">
    <property type="entry name" value="HEAT SHOCK PROTEIN 104"/>
    <property type="match status" value="1"/>
</dbReference>
<dbReference type="InterPro" id="IPR027417">
    <property type="entry name" value="P-loop_NTPase"/>
</dbReference>
<name>A0A1F6US74_9BACT</name>
<dbReference type="GO" id="GO:0034605">
    <property type="term" value="P:cellular response to heat"/>
    <property type="evidence" value="ECO:0007669"/>
    <property type="project" value="TreeGrafter"/>
</dbReference>
<dbReference type="InterPro" id="IPR050130">
    <property type="entry name" value="ClpA_ClpB"/>
</dbReference>
<gene>
    <name evidence="5" type="ORF">A2814_02735</name>
</gene>